<reference evidence="1 3" key="1">
    <citation type="journal article" date="2011" name="Nature">
        <title>The Medicago genome provides insight into the evolution of rhizobial symbioses.</title>
        <authorList>
            <person name="Young N.D."/>
            <person name="Debelle F."/>
            <person name="Oldroyd G.E."/>
            <person name="Geurts R."/>
            <person name="Cannon S.B."/>
            <person name="Udvardi M.K."/>
            <person name="Benedito V.A."/>
            <person name="Mayer K.F."/>
            <person name="Gouzy J."/>
            <person name="Schoof H."/>
            <person name="Van de Peer Y."/>
            <person name="Proost S."/>
            <person name="Cook D.R."/>
            <person name="Meyers B.C."/>
            <person name="Spannagl M."/>
            <person name="Cheung F."/>
            <person name="De Mita S."/>
            <person name="Krishnakumar V."/>
            <person name="Gundlach H."/>
            <person name="Zhou S."/>
            <person name="Mudge J."/>
            <person name="Bharti A.K."/>
            <person name="Murray J.D."/>
            <person name="Naoumkina M.A."/>
            <person name="Rosen B."/>
            <person name="Silverstein K.A."/>
            <person name="Tang H."/>
            <person name="Rombauts S."/>
            <person name="Zhao P.X."/>
            <person name="Zhou P."/>
            <person name="Barbe V."/>
            <person name="Bardou P."/>
            <person name="Bechner M."/>
            <person name="Bellec A."/>
            <person name="Berger A."/>
            <person name="Berges H."/>
            <person name="Bidwell S."/>
            <person name="Bisseling T."/>
            <person name="Choisne N."/>
            <person name="Couloux A."/>
            <person name="Denny R."/>
            <person name="Deshpande S."/>
            <person name="Dai X."/>
            <person name="Doyle J.J."/>
            <person name="Dudez A.M."/>
            <person name="Farmer A.D."/>
            <person name="Fouteau S."/>
            <person name="Franken C."/>
            <person name="Gibelin C."/>
            <person name="Gish J."/>
            <person name="Goldstein S."/>
            <person name="Gonzalez A.J."/>
            <person name="Green P.J."/>
            <person name="Hallab A."/>
            <person name="Hartog M."/>
            <person name="Hua A."/>
            <person name="Humphray S.J."/>
            <person name="Jeong D.H."/>
            <person name="Jing Y."/>
            <person name="Jocker A."/>
            <person name="Kenton S.M."/>
            <person name="Kim D.J."/>
            <person name="Klee K."/>
            <person name="Lai H."/>
            <person name="Lang C."/>
            <person name="Lin S."/>
            <person name="Macmil S.L."/>
            <person name="Magdelenat G."/>
            <person name="Matthews L."/>
            <person name="McCorrison J."/>
            <person name="Monaghan E.L."/>
            <person name="Mun J.H."/>
            <person name="Najar F.Z."/>
            <person name="Nicholson C."/>
            <person name="Noirot C."/>
            <person name="O'Bleness M."/>
            <person name="Paule C.R."/>
            <person name="Poulain J."/>
            <person name="Prion F."/>
            <person name="Qin B."/>
            <person name="Qu C."/>
            <person name="Retzel E.F."/>
            <person name="Riddle C."/>
            <person name="Sallet E."/>
            <person name="Samain S."/>
            <person name="Samson N."/>
            <person name="Sanders I."/>
            <person name="Saurat O."/>
            <person name="Scarpelli C."/>
            <person name="Schiex T."/>
            <person name="Segurens B."/>
            <person name="Severin A.J."/>
            <person name="Sherrier D.J."/>
            <person name="Shi R."/>
            <person name="Sims S."/>
            <person name="Singer S.R."/>
            <person name="Sinharoy S."/>
            <person name="Sterck L."/>
            <person name="Viollet A."/>
            <person name="Wang B.B."/>
            <person name="Wang K."/>
            <person name="Wang M."/>
            <person name="Wang X."/>
            <person name="Warfsmann J."/>
            <person name="Weissenbach J."/>
            <person name="White D.D."/>
            <person name="White J.D."/>
            <person name="Wiley G.B."/>
            <person name="Wincker P."/>
            <person name="Xing Y."/>
            <person name="Yang L."/>
            <person name="Yao Z."/>
            <person name="Ying F."/>
            <person name="Zhai J."/>
            <person name="Zhou L."/>
            <person name="Zuber A."/>
            <person name="Denarie J."/>
            <person name="Dixon R.A."/>
            <person name="May G.D."/>
            <person name="Schwartz D.C."/>
            <person name="Rogers J."/>
            <person name="Quetier F."/>
            <person name="Town C.D."/>
            <person name="Roe B.A."/>
        </authorList>
    </citation>
    <scope>NUCLEOTIDE SEQUENCE [LARGE SCALE GENOMIC DNA]</scope>
    <source>
        <strain evidence="1">A17</strain>
        <strain evidence="2 3">cv. Jemalong A17</strain>
    </source>
</reference>
<proteinExistence type="predicted"/>
<protein>
    <submittedName>
        <fullName evidence="1 2">Uncharacterized protein</fullName>
    </submittedName>
</protein>
<evidence type="ECO:0000313" key="2">
    <source>
        <dbReference type="EnsemblPlants" id="KEH31126"/>
    </source>
</evidence>
<dbReference type="EnsemblPlants" id="KEH31126">
    <property type="protein sequence ID" value="KEH31126"/>
    <property type="gene ID" value="MTR_4g089145"/>
</dbReference>
<dbReference type="Proteomes" id="UP000002051">
    <property type="component" value="Chromosome 4"/>
</dbReference>
<keyword evidence="3" id="KW-1185">Reference proteome</keyword>
<accession>A0A072UP18</accession>
<evidence type="ECO:0000313" key="1">
    <source>
        <dbReference type="EMBL" id="KEH31126.1"/>
    </source>
</evidence>
<name>A0A072UP18_MEDTR</name>
<organism evidence="1 3">
    <name type="scientific">Medicago truncatula</name>
    <name type="common">Barrel medic</name>
    <name type="synonym">Medicago tribuloides</name>
    <dbReference type="NCBI Taxonomy" id="3880"/>
    <lineage>
        <taxon>Eukaryota</taxon>
        <taxon>Viridiplantae</taxon>
        <taxon>Streptophyta</taxon>
        <taxon>Embryophyta</taxon>
        <taxon>Tracheophyta</taxon>
        <taxon>Spermatophyta</taxon>
        <taxon>Magnoliopsida</taxon>
        <taxon>eudicotyledons</taxon>
        <taxon>Gunneridae</taxon>
        <taxon>Pentapetalae</taxon>
        <taxon>rosids</taxon>
        <taxon>fabids</taxon>
        <taxon>Fabales</taxon>
        <taxon>Fabaceae</taxon>
        <taxon>Papilionoideae</taxon>
        <taxon>50 kb inversion clade</taxon>
        <taxon>NPAAA clade</taxon>
        <taxon>Hologalegina</taxon>
        <taxon>IRL clade</taxon>
        <taxon>Trifolieae</taxon>
        <taxon>Medicago</taxon>
    </lineage>
</organism>
<sequence>MFKYVYCTKENKLKRRSKKEGKWKKKVKSEHKFLLETSKWVQQSSILKLHFVTQILVVKSSLVDHIDFTRSSLKNRPAGGMKNTKGLRLQHLEEQVGLKLTYPICKMNLLGAPLVSSPSFPSSSSSFFTKSSLIHLDSHLSRFQSVFPFPKQHCLNCSRTVIAIENPMLRNIQYEELIDEFASVNVRRKSRFGVNQDSF</sequence>
<gene>
    <name evidence="1" type="ordered locus">MTR_4g089145</name>
</gene>
<evidence type="ECO:0000313" key="3">
    <source>
        <dbReference type="Proteomes" id="UP000002051"/>
    </source>
</evidence>
<reference evidence="1 3" key="2">
    <citation type="journal article" date="2014" name="BMC Genomics">
        <title>An improved genome release (version Mt4.0) for the model legume Medicago truncatula.</title>
        <authorList>
            <person name="Tang H."/>
            <person name="Krishnakumar V."/>
            <person name="Bidwell S."/>
            <person name="Rosen B."/>
            <person name="Chan A."/>
            <person name="Zhou S."/>
            <person name="Gentzbittel L."/>
            <person name="Childs K.L."/>
            <person name="Yandell M."/>
            <person name="Gundlach H."/>
            <person name="Mayer K.F."/>
            <person name="Schwartz D.C."/>
            <person name="Town C.D."/>
        </authorList>
    </citation>
    <scope>GENOME REANNOTATION</scope>
    <source>
        <strain evidence="1">A17</strain>
        <strain evidence="2 3">cv. Jemalong A17</strain>
    </source>
</reference>
<dbReference type="AlphaFoldDB" id="A0A072UP18"/>
<dbReference type="HOGENOM" id="CLU_1374056_0_0_1"/>
<dbReference type="EMBL" id="CM001220">
    <property type="protein sequence ID" value="KEH31126.1"/>
    <property type="molecule type" value="Genomic_DNA"/>
</dbReference>
<reference evidence="2" key="3">
    <citation type="submission" date="2015-04" db="UniProtKB">
        <authorList>
            <consortium name="EnsemblPlants"/>
        </authorList>
    </citation>
    <scope>IDENTIFICATION</scope>
    <source>
        <strain evidence="2">cv. Jemalong A17</strain>
    </source>
</reference>